<dbReference type="GO" id="GO:0004022">
    <property type="term" value="F:alcohol dehydrogenase (NAD+) activity"/>
    <property type="evidence" value="ECO:0007669"/>
    <property type="project" value="UniProtKB-ARBA"/>
</dbReference>
<dbReference type="Proteomes" id="UP000824024">
    <property type="component" value="Unassembled WGS sequence"/>
</dbReference>
<dbReference type="PANTHER" id="PTHR11496">
    <property type="entry name" value="ALCOHOL DEHYDROGENASE"/>
    <property type="match status" value="1"/>
</dbReference>
<dbReference type="PANTHER" id="PTHR11496:SF102">
    <property type="entry name" value="ALCOHOL DEHYDROGENASE 4"/>
    <property type="match status" value="1"/>
</dbReference>
<reference evidence="6" key="2">
    <citation type="submission" date="2021-04" db="EMBL/GenBank/DDBJ databases">
        <authorList>
            <person name="Gilroy R."/>
        </authorList>
    </citation>
    <scope>NUCLEOTIDE SEQUENCE</scope>
    <source>
        <strain evidence="6">CHK192-9172</strain>
    </source>
</reference>
<organism evidence="6 7">
    <name type="scientific">Candidatus Eubacterium avistercoris</name>
    <dbReference type="NCBI Taxonomy" id="2838567"/>
    <lineage>
        <taxon>Bacteria</taxon>
        <taxon>Bacillati</taxon>
        <taxon>Bacillota</taxon>
        <taxon>Clostridia</taxon>
        <taxon>Eubacteriales</taxon>
        <taxon>Eubacteriaceae</taxon>
        <taxon>Eubacterium</taxon>
    </lineage>
</organism>
<dbReference type="FunFam" id="1.20.1090.10:FF:000001">
    <property type="entry name" value="Aldehyde-alcohol dehydrogenase"/>
    <property type="match status" value="1"/>
</dbReference>
<dbReference type="InterPro" id="IPR018211">
    <property type="entry name" value="ADH_Fe_CS"/>
</dbReference>
<dbReference type="Pfam" id="PF25137">
    <property type="entry name" value="ADH_Fe_C"/>
    <property type="match status" value="1"/>
</dbReference>
<evidence type="ECO:0000259" key="4">
    <source>
        <dbReference type="Pfam" id="PF00465"/>
    </source>
</evidence>
<keyword evidence="3" id="KW-0520">NAD</keyword>
<feature type="domain" description="Alcohol dehydrogenase iron-type/glycerol dehydrogenase GldA" evidence="4">
    <location>
        <begin position="11"/>
        <end position="174"/>
    </location>
</feature>
<sequence>MISTYNQLCPVIFGPDAALETGKRVKELNGRNVMCIFDKGVESSGIADKIMKNIESEGVKVFWYDNVLPDAPKEIIHEGGQFAKDHNIDTIVGIGGGSSLDTAKAVAILADNPMPISRYYPAKGETFQSKAKLILIPTASGTGSEVTAMSVIHDEDTDAKEFVLRPADLAIVDPKLTISAPPGVTAATGLDALSHAIESYTTNCGNPKAEVLALHAMKLIAENLEKAYKDGSDLEARSNLSLASNFAGMSFNDASVHFGHAAAHEMGIRFHIPHGVACAISLPEVIEFSADVIPEKTVKIARALGVDIPPHTDGTDAGHMAADKVRELMRAVGIKSLKEQGISREEVLACAEGAVNKNWFVICALKKVTVEVMRKELGKMYDNYQ</sequence>
<reference evidence="6" key="1">
    <citation type="journal article" date="2021" name="PeerJ">
        <title>Extensive microbial diversity within the chicken gut microbiome revealed by metagenomics and culture.</title>
        <authorList>
            <person name="Gilroy R."/>
            <person name="Ravi A."/>
            <person name="Getino M."/>
            <person name="Pursley I."/>
            <person name="Horton D.L."/>
            <person name="Alikhan N.F."/>
            <person name="Baker D."/>
            <person name="Gharbi K."/>
            <person name="Hall N."/>
            <person name="Watson M."/>
            <person name="Adriaenssens E.M."/>
            <person name="Foster-Nyarko E."/>
            <person name="Jarju S."/>
            <person name="Secka A."/>
            <person name="Antonio M."/>
            <person name="Oren A."/>
            <person name="Chaudhuri R.R."/>
            <person name="La Ragione R."/>
            <person name="Hildebrand F."/>
            <person name="Pallen M.J."/>
        </authorList>
    </citation>
    <scope>NUCLEOTIDE SEQUENCE</scope>
    <source>
        <strain evidence="6">CHK192-9172</strain>
    </source>
</reference>
<dbReference type="InterPro" id="IPR039697">
    <property type="entry name" value="Alcohol_dehydrogenase_Fe"/>
</dbReference>
<feature type="domain" description="Fe-containing alcohol dehydrogenase-like C-terminal" evidence="5">
    <location>
        <begin position="185"/>
        <end position="358"/>
    </location>
</feature>
<dbReference type="SUPFAM" id="SSF56796">
    <property type="entry name" value="Dehydroquinate synthase-like"/>
    <property type="match status" value="1"/>
</dbReference>
<evidence type="ECO:0000256" key="1">
    <source>
        <dbReference type="ARBA" id="ARBA00007358"/>
    </source>
</evidence>
<keyword evidence="2" id="KW-0560">Oxidoreductase</keyword>
<dbReference type="PROSITE" id="PS00913">
    <property type="entry name" value="ADH_IRON_1"/>
    <property type="match status" value="1"/>
</dbReference>
<dbReference type="Gene3D" id="3.40.50.1970">
    <property type="match status" value="1"/>
</dbReference>
<gene>
    <name evidence="6" type="ORF">IAA08_08110</name>
</gene>
<comment type="caution">
    <text evidence="6">The sequence shown here is derived from an EMBL/GenBank/DDBJ whole genome shotgun (WGS) entry which is preliminary data.</text>
</comment>
<dbReference type="AlphaFoldDB" id="A0A9D2D3J0"/>
<dbReference type="CDD" id="cd14863">
    <property type="entry name" value="Fe-ADH-like"/>
    <property type="match status" value="1"/>
</dbReference>
<dbReference type="GO" id="GO:0046872">
    <property type="term" value="F:metal ion binding"/>
    <property type="evidence" value="ECO:0007669"/>
    <property type="project" value="InterPro"/>
</dbReference>
<dbReference type="EMBL" id="DXCH01000222">
    <property type="protein sequence ID" value="HIZ07883.1"/>
    <property type="molecule type" value="Genomic_DNA"/>
</dbReference>
<dbReference type="InterPro" id="IPR001670">
    <property type="entry name" value="ADH_Fe/GldA"/>
</dbReference>
<evidence type="ECO:0000313" key="7">
    <source>
        <dbReference type="Proteomes" id="UP000824024"/>
    </source>
</evidence>
<dbReference type="Gene3D" id="1.20.1090.10">
    <property type="entry name" value="Dehydroquinate synthase-like - alpha domain"/>
    <property type="match status" value="1"/>
</dbReference>
<comment type="similarity">
    <text evidence="1">Belongs to the iron-containing alcohol dehydrogenase family.</text>
</comment>
<dbReference type="InterPro" id="IPR056798">
    <property type="entry name" value="ADH_Fe_C"/>
</dbReference>
<name>A0A9D2D3J0_9FIRM</name>
<evidence type="ECO:0000256" key="2">
    <source>
        <dbReference type="ARBA" id="ARBA00023002"/>
    </source>
</evidence>
<dbReference type="Pfam" id="PF00465">
    <property type="entry name" value="Fe-ADH"/>
    <property type="match status" value="1"/>
</dbReference>
<evidence type="ECO:0000259" key="5">
    <source>
        <dbReference type="Pfam" id="PF25137"/>
    </source>
</evidence>
<proteinExistence type="inferred from homology"/>
<evidence type="ECO:0000256" key="3">
    <source>
        <dbReference type="ARBA" id="ARBA00023027"/>
    </source>
</evidence>
<protein>
    <submittedName>
        <fullName evidence="6">Iron-containing alcohol dehydrogenase</fullName>
    </submittedName>
</protein>
<accession>A0A9D2D3J0</accession>
<evidence type="ECO:0000313" key="6">
    <source>
        <dbReference type="EMBL" id="HIZ07883.1"/>
    </source>
</evidence>
<dbReference type="FunFam" id="3.40.50.1970:FF:000003">
    <property type="entry name" value="Alcohol dehydrogenase, iron-containing"/>
    <property type="match status" value="1"/>
</dbReference>